<dbReference type="InterPro" id="IPR013324">
    <property type="entry name" value="RNA_pol_sigma_r3/r4-like"/>
</dbReference>
<dbReference type="RefSeq" id="WP_003374219.1">
    <property type="nucleotide sequence ID" value="NZ_JACBBA010000006.1"/>
</dbReference>
<comment type="caution">
    <text evidence="1">The sequence shown here is derived from an EMBL/GenBank/DDBJ whole genome shotgun (WGS) entry which is preliminary data.</text>
</comment>
<evidence type="ECO:0000313" key="1">
    <source>
        <dbReference type="EMBL" id="NFV26329.1"/>
    </source>
</evidence>
<gene>
    <name evidence="1" type="ORF">FDG31_09110</name>
</gene>
<dbReference type="SUPFAM" id="SSF88659">
    <property type="entry name" value="Sigma3 and sigma4 domains of RNA polymerase sigma factors"/>
    <property type="match status" value="1"/>
</dbReference>
<dbReference type="Proteomes" id="UP000486903">
    <property type="component" value="Unassembled WGS sequence"/>
</dbReference>
<name>A0A6B4JPD8_CLOBO</name>
<evidence type="ECO:0000313" key="2">
    <source>
        <dbReference type="Proteomes" id="UP000486903"/>
    </source>
</evidence>
<organism evidence="1 2">
    <name type="scientific">Clostridium botulinum</name>
    <dbReference type="NCBI Taxonomy" id="1491"/>
    <lineage>
        <taxon>Bacteria</taxon>
        <taxon>Bacillati</taxon>
        <taxon>Bacillota</taxon>
        <taxon>Clostridia</taxon>
        <taxon>Eubacteriales</taxon>
        <taxon>Clostridiaceae</taxon>
        <taxon>Clostridium</taxon>
    </lineage>
</organism>
<dbReference type="AlphaFoldDB" id="A0A6B4JPD8"/>
<sequence length="115" mass="13574">MYKDELIEKTKKLLNNIPSLKEKFKNGELKGFEKIEFKSLINILNDLPKEQQKLIAYKYFENRKQIQIANMLNLGINTVPRRLNKIVVEIGRGLYGMEEEFWNMIAGIEENKKRG</sequence>
<dbReference type="EMBL" id="SXFB01000005">
    <property type="protein sequence ID" value="NFV26329.1"/>
    <property type="molecule type" value="Genomic_DNA"/>
</dbReference>
<reference evidence="1 2" key="1">
    <citation type="submission" date="2019-04" db="EMBL/GenBank/DDBJ databases">
        <title>Genome sequencing of Clostridium botulinum Groups I-IV and Clostridium butyricum.</title>
        <authorList>
            <person name="Brunt J."/>
            <person name="Van Vliet A.H.M."/>
            <person name="Stringer S.C."/>
            <person name="Carter A.T."/>
            <person name="Peck M.W."/>
        </authorList>
    </citation>
    <scope>NUCLEOTIDE SEQUENCE [LARGE SCALE GENOMIC DNA]</scope>
    <source>
        <strain evidence="1 2">BL81</strain>
    </source>
</reference>
<accession>A0A6B4JPD8</accession>
<dbReference type="Gene3D" id="1.10.10.10">
    <property type="entry name" value="Winged helix-like DNA-binding domain superfamily/Winged helix DNA-binding domain"/>
    <property type="match status" value="1"/>
</dbReference>
<dbReference type="InterPro" id="IPR036388">
    <property type="entry name" value="WH-like_DNA-bd_sf"/>
</dbReference>
<proteinExistence type="predicted"/>
<protein>
    <submittedName>
        <fullName evidence="1">Sigma-70 family RNA polymerase sigma factor</fullName>
    </submittedName>
</protein>